<proteinExistence type="predicted"/>
<keyword evidence="2" id="KW-1185">Reference proteome</keyword>
<protein>
    <submittedName>
        <fullName evidence="1">Putative reverse transcriptase</fullName>
    </submittedName>
</protein>
<name>A0A392QRK2_9FABA</name>
<accession>A0A392QRK2</accession>
<evidence type="ECO:0000313" key="2">
    <source>
        <dbReference type="Proteomes" id="UP000265520"/>
    </source>
</evidence>
<organism evidence="1 2">
    <name type="scientific">Trifolium medium</name>
    <dbReference type="NCBI Taxonomy" id="97028"/>
    <lineage>
        <taxon>Eukaryota</taxon>
        <taxon>Viridiplantae</taxon>
        <taxon>Streptophyta</taxon>
        <taxon>Embryophyta</taxon>
        <taxon>Tracheophyta</taxon>
        <taxon>Spermatophyta</taxon>
        <taxon>Magnoliopsida</taxon>
        <taxon>eudicotyledons</taxon>
        <taxon>Gunneridae</taxon>
        <taxon>Pentapetalae</taxon>
        <taxon>rosids</taxon>
        <taxon>fabids</taxon>
        <taxon>Fabales</taxon>
        <taxon>Fabaceae</taxon>
        <taxon>Papilionoideae</taxon>
        <taxon>50 kb inversion clade</taxon>
        <taxon>NPAAA clade</taxon>
        <taxon>Hologalegina</taxon>
        <taxon>IRL clade</taxon>
        <taxon>Trifolieae</taxon>
        <taxon>Trifolium</taxon>
    </lineage>
</organism>
<dbReference type="EMBL" id="LXQA010154373">
    <property type="protein sequence ID" value="MCI26617.1"/>
    <property type="molecule type" value="Genomic_DNA"/>
</dbReference>
<sequence>MHGQYSVKSGYKLLLNVTGKVDVGSQQKDWGSLWTILAPPKAKHLLWRIIKGCLPIPSTQARQAAGLEQTIAPRLQQVCSAADVIFDICSTENKETTGTFAMLLWVLWNDRNNRVWNDMNEPGTSLGVKARHLWT</sequence>
<dbReference type="Proteomes" id="UP000265520">
    <property type="component" value="Unassembled WGS sequence"/>
</dbReference>
<dbReference type="AlphaFoldDB" id="A0A392QRK2"/>
<keyword evidence="1" id="KW-0695">RNA-directed DNA polymerase</keyword>
<keyword evidence="1" id="KW-0808">Transferase</keyword>
<comment type="caution">
    <text evidence="1">The sequence shown here is derived from an EMBL/GenBank/DDBJ whole genome shotgun (WGS) entry which is preliminary data.</text>
</comment>
<keyword evidence="1" id="KW-0548">Nucleotidyltransferase</keyword>
<feature type="non-terminal residue" evidence="1">
    <location>
        <position position="135"/>
    </location>
</feature>
<reference evidence="1 2" key="1">
    <citation type="journal article" date="2018" name="Front. Plant Sci.">
        <title>Red Clover (Trifolium pratense) and Zigzag Clover (T. medium) - A Picture of Genomic Similarities and Differences.</title>
        <authorList>
            <person name="Dluhosova J."/>
            <person name="Istvanek J."/>
            <person name="Nedelnik J."/>
            <person name="Repkova J."/>
        </authorList>
    </citation>
    <scope>NUCLEOTIDE SEQUENCE [LARGE SCALE GENOMIC DNA]</scope>
    <source>
        <strain evidence="2">cv. 10/8</strain>
        <tissue evidence="1">Leaf</tissue>
    </source>
</reference>
<dbReference type="GO" id="GO:0003964">
    <property type="term" value="F:RNA-directed DNA polymerase activity"/>
    <property type="evidence" value="ECO:0007669"/>
    <property type="project" value="UniProtKB-KW"/>
</dbReference>
<evidence type="ECO:0000313" key="1">
    <source>
        <dbReference type="EMBL" id="MCI26617.1"/>
    </source>
</evidence>